<dbReference type="NCBIfam" id="NF033863">
    <property type="entry name" value="immun_TipC_fam"/>
    <property type="match status" value="1"/>
</dbReference>
<dbReference type="KEGG" id="ess:ATZ33_08875"/>
<evidence type="ECO:0000313" key="5">
    <source>
        <dbReference type="Proteomes" id="UP000183039"/>
    </source>
</evidence>
<dbReference type="AlphaFoldDB" id="A0A0S3KB01"/>
<organism evidence="3 5">
    <name type="scientific">Enterococcus silesiacus</name>
    <dbReference type="NCBI Taxonomy" id="332949"/>
    <lineage>
        <taxon>Bacteria</taxon>
        <taxon>Bacillati</taxon>
        <taxon>Bacillota</taxon>
        <taxon>Bacilli</taxon>
        <taxon>Lactobacillales</taxon>
        <taxon>Enterococcaceae</taxon>
        <taxon>Enterococcus</taxon>
    </lineage>
</organism>
<feature type="transmembrane region" description="Helical" evidence="1">
    <location>
        <begin position="6"/>
        <end position="24"/>
    </location>
</feature>
<dbReference type="EMBL" id="JXLC01000049">
    <property type="protein sequence ID" value="OJG84536.1"/>
    <property type="molecule type" value="Genomic_DNA"/>
</dbReference>
<keyword evidence="1" id="KW-0472">Membrane</keyword>
<keyword evidence="1" id="KW-0812">Transmembrane</keyword>
<dbReference type="OrthoDB" id="2221131at2"/>
<evidence type="ECO:0000313" key="2">
    <source>
        <dbReference type="EMBL" id="ALS01475.1"/>
    </source>
</evidence>
<reference evidence="3 5" key="1">
    <citation type="submission" date="2014-12" db="EMBL/GenBank/DDBJ databases">
        <title>Draft genome sequences of 29 type strains of Enterococci.</title>
        <authorList>
            <person name="Zhong Z."/>
            <person name="Sun Z."/>
            <person name="Liu W."/>
            <person name="Zhang W."/>
            <person name="Zhang H."/>
        </authorList>
    </citation>
    <scope>NUCLEOTIDE SEQUENCE [LARGE SCALE GENOMIC DNA]</scope>
    <source>
        <strain evidence="3 5">DSM 22801</strain>
    </source>
</reference>
<dbReference type="Proteomes" id="UP000065511">
    <property type="component" value="Chromosome"/>
</dbReference>
<evidence type="ECO:0000313" key="4">
    <source>
        <dbReference type="Proteomes" id="UP000065511"/>
    </source>
</evidence>
<dbReference type="RefSeq" id="WP_071879412.1">
    <property type="nucleotide sequence ID" value="NZ_JXLC01000049.1"/>
</dbReference>
<accession>A0A0S3KB01</accession>
<proteinExistence type="predicted"/>
<sequence>MKKKTIATIVISSVIIMVCILGGIKLKESMQVKNVFDEMYYSEWKELNFSESKGLPNMKQIEHWDRKNADLKNSVGPVIERYKSNFLGKNESLTFGFDLSEKRLLISFAKTITSELLYRIDFSYSISEKLLKQNVVIFDETKDTYTITNPREIEKYLDKYQISKDFLKDKSNEILYNTVIKNWVESYDSSYKVTDIGEVTIEKDQLLK</sequence>
<protein>
    <recommendedName>
        <fullName evidence="6">TipC family immunity protein</fullName>
    </recommendedName>
</protein>
<dbReference type="EMBL" id="CP013614">
    <property type="protein sequence ID" value="ALS01475.1"/>
    <property type="molecule type" value="Genomic_DNA"/>
</dbReference>
<evidence type="ECO:0000256" key="1">
    <source>
        <dbReference type="SAM" id="Phobius"/>
    </source>
</evidence>
<name>A0A0S3KB01_9ENTE</name>
<evidence type="ECO:0008006" key="6">
    <source>
        <dbReference type="Google" id="ProtNLM"/>
    </source>
</evidence>
<evidence type="ECO:0000313" key="3">
    <source>
        <dbReference type="EMBL" id="OJG84536.1"/>
    </source>
</evidence>
<gene>
    <name evidence="2" type="ORF">ATZ33_08875</name>
    <name evidence="3" type="ORF">RV15_GL002906</name>
</gene>
<keyword evidence="1" id="KW-1133">Transmembrane helix</keyword>
<reference evidence="2 4" key="2">
    <citation type="submission" date="2015-12" db="EMBL/GenBank/DDBJ databases">
        <authorList>
            <person name="Lauer A."/>
            <person name="Humrighouse B."/>
            <person name="Loparev V."/>
            <person name="Shewmaker P.L."/>
            <person name="Whitney A.M."/>
            <person name="McLaughlin R.W."/>
        </authorList>
    </citation>
    <scope>NUCLEOTIDE SEQUENCE [LARGE SCALE GENOMIC DNA]</scope>
    <source>
        <strain evidence="2 4">LMG 23085</strain>
    </source>
</reference>
<keyword evidence="4" id="KW-1185">Reference proteome</keyword>
<dbReference type="InterPro" id="IPR048042">
    <property type="entry name" value="TipC-like"/>
</dbReference>
<dbReference type="Proteomes" id="UP000183039">
    <property type="component" value="Unassembled WGS sequence"/>
</dbReference>